<keyword evidence="3" id="KW-0238">DNA-binding</keyword>
<proteinExistence type="inferred from homology"/>
<dbReference type="InterPro" id="IPR036390">
    <property type="entry name" value="WH_DNA-bd_sf"/>
</dbReference>
<evidence type="ECO:0000256" key="1">
    <source>
        <dbReference type="ARBA" id="ARBA00009437"/>
    </source>
</evidence>
<evidence type="ECO:0000256" key="3">
    <source>
        <dbReference type="ARBA" id="ARBA00023125"/>
    </source>
</evidence>
<dbReference type="Pfam" id="PF00126">
    <property type="entry name" value="HTH_1"/>
    <property type="match status" value="1"/>
</dbReference>
<evidence type="ECO:0000313" key="6">
    <source>
        <dbReference type="EMBL" id="GAA1939822.1"/>
    </source>
</evidence>
<dbReference type="Proteomes" id="UP001501116">
    <property type="component" value="Unassembled WGS sequence"/>
</dbReference>
<dbReference type="PANTHER" id="PTHR30346:SF30">
    <property type="entry name" value="SMALL NEUTRAL PROTEASE REGULATORY PROTEIN"/>
    <property type="match status" value="1"/>
</dbReference>
<gene>
    <name evidence="6" type="ORF">GCM10009754_03710</name>
</gene>
<evidence type="ECO:0000256" key="4">
    <source>
        <dbReference type="ARBA" id="ARBA00023163"/>
    </source>
</evidence>
<dbReference type="InterPro" id="IPR005119">
    <property type="entry name" value="LysR_subst-bd"/>
</dbReference>
<dbReference type="SUPFAM" id="SSF53850">
    <property type="entry name" value="Periplasmic binding protein-like II"/>
    <property type="match status" value="1"/>
</dbReference>
<dbReference type="EMBL" id="BAAANN010000001">
    <property type="protein sequence ID" value="GAA1939822.1"/>
    <property type="molecule type" value="Genomic_DNA"/>
</dbReference>
<dbReference type="InterPro" id="IPR036388">
    <property type="entry name" value="WH-like_DNA-bd_sf"/>
</dbReference>
<accession>A0ABN2PZS4</accession>
<protein>
    <submittedName>
        <fullName evidence="6">LysR family transcriptional regulator</fullName>
    </submittedName>
</protein>
<dbReference type="RefSeq" id="WP_344412613.1">
    <property type="nucleotide sequence ID" value="NZ_BAAANN010000001.1"/>
</dbReference>
<dbReference type="InterPro" id="IPR000847">
    <property type="entry name" value="LysR_HTH_N"/>
</dbReference>
<dbReference type="PANTHER" id="PTHR30346">
    <property type="entry name" value="TRANSCRIPTIONAL DUAL REGULATOR HCAR-RELATED"/>
    <property type="match status" value="1"/>
</dbReference>
<name>A0ABN2PZS4_9PSEU</name>
<dbReference type="PROSITE" id="PS50931">
    <property type="entry name" value="HTH_LYSR"/>
    <property type="match status" value="1"/>
</dbReference>
<dbReference type="SUPFAM" id="SSF46785">
    <property type="entry name" value="Winged helix' DNA-binding domain"/>
    <property type="match status" value="1"/>
</dbReference>
<comment type="caution">
    <text evidence="6">The sequence shown here is derived from an EMBL/GenBank/DDBJ whole genome shotgun (WGS) entry which is preliminary data.</text>
</comment>
<evidence type="ECO:0000256" key="2">
    <source>
        <dbReference type="ARBA" id="ARBA00023015"/>
    </source>
</evidence>
<sequence length="293" mass="30675">MELGLRHLQVVVAVADAGGISRAAAALGIAQPGLTAQLKRIEQDLGIALFHRGADGAVPTDIGSQFVCGARDVLVRFEQLLATTRSLASGTGTEPTVRIGATGGHLLAEVTAVVGDLLPAGNQFVQVREDADEIVASLRGRRLDLGLITEYAELPAPRLGGLSGHDLGAEPLPVALPAHHHLAGRGAVELRELAGEAWVFPAEEPDDLRSSVRLACERAGFSPLFRHFGVDTETAATLVRAGQAVGVLPRRTEGATRVSLSGAPLWRRTRLVWLGRSSIGEAVAECVGNADGR</sequence>
<evidence type="ECO:0000259" key="5">
    <source>
        <dbReference type="PROSITE" id="PS50931"/>
    </source>
</evidence>
<keyword evidence="4" id="KW-0804">Transcription</keyword>
<dbReference type="PRINTS" id="PR00039">
    <property type="entry name" value="HTHLYSR"/>
</dbReference>
<dbReference type="Gene3D" id="3.40.190.290">
    <property type="match status" value="1"/>
</dbReference>
<keyword evidence="2" id="KW-0805">Transcription regulation</keyword>
<reference evidence="6 7" key="1">
    <citation type="journal article" date="2019" name="Int. J. Syst. Evol. Microbiol.">
        <title>The Global Catalogue of Microorganisms (GCM) 10K type strain sequencing project: providing services to taxonomists for standard genome sequencing and annotation.</title>
        <authorList>
            <consortium name="The Broad Institute Genomics Platform"/>
            <consortium name="The Broad Institute Genome Sequencing Center for Infectious Disease"/>
            <person name="Wu L."/>
            <person name="Ma J."/>
        </authorList>
    </citation>
    <scope>NUCLEOTIDE SEQUENCE [LARGE SCALE GENOMIC DNA]</scope>
    <source>
        <strain evidence="6 7">JCM 14545</strain>
    </source>
</reference>
<feature type="domain" description="HTH lysR-type" evidence="5">
    <location>
        <begin position="1"/>
        <end position="60"/>
    </location>
</feature>
<evidence type="ECO:0000313" key="7">
    <source>
        <dbReference type="Proteomes" id="UP001501116"/>
    </source>
</evidence>
<dbReference type="Pfam" id="PF03466">
    <property type="entry name" value="LysR_substrate"/>
    <property type="match status" value="1"/>
</dbReference>
<comment type="similarity">
    <text evidence="1">Belongs to the LysR transcriptional regulatory family.</text>
</comment>
<organism evidence="6 7">
    <name type="scientific">Amycolatopsis minnesotensis</name>
    <dbReference type="NCBI Taxonomy" id="337894"/>
    <lineage>
        <taxon>Bacteria</taxon>
        <taxon>Bacillati</taxon>
        <taxon>Actinomycetota</taxon>
        <taxon>Actinomycetes</taxon>
        <taxon>Pseudonocardiales</taxon>
        <taxon>Pseudonocardiaceae</taxon>
        <taxon>Amycolatopsis</taxon>
    </lineage>
</organism>
<keyword evidence="7" id="KW-1185">Reference proteome</keyword>
<dbReference type="Gene3D" id="1.10.10.10">
    <property type="entry name" value="Winged helix-like DNA-binding domain superfamily/Winged helix DNA-binding domain"/>
    <property type="match status" value="1"/>
</dbReference>